<keyword evidence="8" id="KW-0675">Receptor</keyword>
<feature type="domain" description="Ig-like" evidence="12">
    <location>
        <begin position="124"/>
        <end position="194"/>
    </location>
</feature>
<keyword evidence="5 11" id="KW-1133">Transmembrane helix</keyword>
<dbReference type="GO" id="GO:0007166">
    <property type="term" value="P:cell surface receptor signaling pathway"/>
    <property type="evidence" value="ECO:0000318"/>
    <property type="project" value="GO_Central"/>
</dbReference>
<evidence type="ECO:0000256" key="4">
    <source>
        <dbReference type="ARBA" id="ARBA00022729"/>
    </source>
</evidence>
<dbReference type="SUPFAM" id="SSF48726">
    <property type="entry name" value="Immunoglobulin"/>
    <property type="match status" value="2"/>
</dbReference>
<keyword evidence="4" id="KW-0732">Signal</keyword>
<evidence type="ECO:0000256" key="11">
    <source>
        <dbReference type="SAM" id="Phobius"/>
    </source>
</evidence>
<keyword evidence="7" id="KW-1015">Disulfide bond</keyword>
<evidence type="ECO:0000256" key="5">
    <source>
        <dbReference type="ARBA" id="ARBA00022989"/>
    </source>
</evidence>
<keyword evidence="14" id="KW-1185">Reference proteome</keyword>
<evidence type="ECO:0000259" key="12">
    <source>
        <dbReference type="PROSITE" id="PS50835"/>
    </source>
</evidence>
<dbReference type="InParanoid" id="H2MWT7"/>
<dbReference type="Pfam" id="PF02124">
    <property type="entry name" value="Marek_A"/>
    <property type="match status" value="1"/>
</dbReference>
<dbReference type="GO" id="GO:0031295">
    <property type="term" value="P:T cell costimulation"/>
    <property type="evidence" value="ECO:0000318"/>
    <property type="project" value="GO_Central"/>
</dbReference>
<dbReference type="SMART" id="SM00406">
    <property type="entry name" value="IGv"/>
    <property type="match status" value="1"/>
</dbReference>
<dbReference type="Ensembl" id="ENSORLT00000023349.2">
    <property type="protein sequence ID" value="ENSORLP00000023348.2"/>
    <property type="gene ID" value="ENSORLG00000018685.2"/>
</dbReference>
<dbReference type="Pfam" id="PF07686">
    <property type="entry name" value="V-set"/>
    <property type="match status" value="1"/>
</dbReference>
<dbReference type="GO" id="GO:0009897">
    <property type="term" value="C:external side of plasma membrane"/>
    <property type="evidence" value="ECO:0000318"/>
    <property type="project" value="GO_Central"/>
</dbReference>
<dbReference type="PANTHER" id="PTHR25466:SF14">
    <property type="entry name" value="BUTYROPHILIN SUBFAMILY 2 MEMBER A2-LIKE-RELATED"/>
    <property type="match status" value="1"/>
</dbReference>
<comment type="subcellular location">
    <subcellularLocation>
        <location evidence="1">Cell membrane</location>
        <topology evidence="1">Single-pass type I membrane protein</topology>
    </subcellularLocation>
</comment>
<dbReference type="GO" id="GO:0042102">
    <property type="term" value="P:positive regulation of T cell proliferation"/>
    <property type="evidence" value="ECO:0000318"/>
    <property type="project" value="GO_Central"/>
</dbReference>
<keyword evidence="3 11" id="KW-0812">Transmembrane</keyword>
<dbReference type="HOGENOM" id="CLU_013137_8_5_1"/>
<evidence type="ECO:0000313" key="13">
    <source>
        <dbReference type="Ensembl" id="ENSORLP00000023348.2"/>
    </source>
</evidence>
<evidence type="ECO:0000256" key="1">
    <source>
        <dbReference type="ARBA" id="ARBA00004251"/>
    </source>
</evidence>
<keyword evidence="10" id="KW-0393">Immunoglobulin domain</keyword>
<dbReference type="InterPro" id="IPR007110">
    <property type="entry name" value="Ig-like_dom"/>
</dbReference>
<evidence type="ECO:0000256" key="7">
    <source>
        <dbReference type="ARBA" id="ARBA00023157"/>
    </source>
</evidence>
<dbReference type="Bgee" id="ENSORLG00000018685">
    <property type="expression patterns" value="Expressed in intestine and 2 other cell types or tissues"/>
</dbReference>
<keyword evidence="9" id="KW-0325">Glycoprotein</keyword>
<dbReference type="PROSITE" id="PS50835">
    <property type="entry name" value="IG_LIKE"/>
    <property type="match status" value="2"/>
</dbReference>
<dbReference type="GO" id="GO:0006955">
    <property type="term" value="P:immune response"/>
    <property type="evidence" value="ECO:0000318"/>
    <property type="project" value="GO_Central"/>
</dbReference>
<dbReference type="InterPro" id="IPR013783">
    <property type="entry name" value="Ig-like_fold"/>
</dbReference>
<reference evidence="13 14" key="1">
    <citation type="journal article" date="2007" name="Nature">
        <title>The medaka draft genome and insights into vertebrate genome evolution.</title>
        <authorList>
            <person name="Kasahara M."/>
            <person name="Naruse K."/>
            <person name="Sasaki S."/>
            <person name="Nakatani Y."/>
            <person name="Qu W."/>
            <person name="Ahsan B."/>
            <person name="Yamada T."/>
            <person name="Nagayasu Y."/>
            <person name="Doi K."/>
            <person name="Kasai Y."/>
            <person name="Jindo T."/>
            <person name="Kobayashi D."/>
            <person name="Shimada A."/>
            <person name="Toyoda A."/>
            <person name="Kuroki Y."/>
            <person name="Fujiyama A."/>
            <person name="Sasaki T."/>
            <person name="Shimizu A."/>
            <person name="Asakawa S."/>
            <person name="Shimizu N."/>
            <person name="Hashimoto S."/>
            <person name="Yang J."/>
            <person name="Lee Y."/>
            <person name="Matsushima K."/>
            <person name="Sugano S."/>
            <person name="Sakaizumi M."/>
            <person name="Narita T."/>
            <person name="Ohishi K."/>
            <person name="Haga S."/>
            <person name="Ohta F."/>
            <person name="Nomoto H."/>
            <person name="Nogata K."/>
            <person name="Morishita T."/>
            <person name="Endo T."/>
            <person name="Shin-I T."/>
            <person name="Takeda H."/>
            <person name="Morishita S."/>
            <person name="Kohara Y."/>
        </authorList>
    </citation>
    <scope>NUCLEOTIDE SEQUENCE [LARGE SCALE GENOMIC DNA]</scope>
    <source>
        <strain evidence="13 14">Hd-rR</strain>
    </source>
</reference>
<dbReference type="InterPro" id="IPR051713">
    <property type="entry name" value="T-cell_Activation_Regulation"/>
</dbReference>
<dbReference type="InterPro" id="IPR013106">
    <property type="entry name" value="Ig_V-set"/>
</dbReference>
<dbReference type="GeneTree" id="ENSGT00940000163670"/>
<evidence type="ECO:0000256" key="6">
    <source>
        <dbReference type="ARBA" id="ARBA00023136"/>
    </source>
</evidence>
<evidence type="ECO:0000256" key="10">
    <source>
        <dbReference type="ARBA" id="ARBA00023319"/>
    </source>
</evidence>
<reference evidence="13" key="2">
    <citation type="submission" date="2025-08" db="UniProtKB">
        <authorList>
            <consortium name="Ensembl"/>
        </authorList>
    </citation>
    <scope>IDENTIFICATION</scope>
    <source>
        <strain evidence="13">Hd-rR</strain>
    </source>
</reference>
<dbReference type="eggNOG" id="ENOG502S3IN">
    <property type="taxonomic scope" value="Eukaryota"/>
</dbReference>
<feature type="transmembrane region" description="Helical" evidence="11">
    <location>
        <begin position="229"/>
        <end position="245"/>
    </location>
</feature>
<dbReference type="Gene3D" id="2.60.40.10">
    <property type="entry name" value="Immunoglobulins"/>
    <property type="match status" value="2"/>
</dbReference>
<name>H2MWT7_ORYLA</name>
<evidence type="ECO:0000256" key="8">
    <source>
        <dbReference type="ARBA" id="ARBA00023170"/>
    </source>
</evidence>
<evidence type="ECO:0000256" key="9">
    <source>
        <dbReference type="ARBA" id="ARBA00023180"/>
    </source>
</evidence>
<dbReference type="Proteomes" id="UP000001038">
    <property type="component" value="Chromosome 20"/>
</dbReference>
<organism evidence="13 14">
    <name type="scientific">Oryzias latipes</name>
    <name type="common">Japanese rice fish</name>
    <name type="synonym">Japanese killifish</name>
    <dbReference type="NCBI Taxonomy" id="8090"/>
    <lineage>
        <taxon>Eukaryota</taxon>
        <taxon>Metazoa</taxon>
        <taxon>Chordata</taxon>
        <taxon>Craniata</taxon>
        <taxon>Vertebrata</taxon>
        <taxon>Euteleostomi</taxon>
        <taxon>Actinopterygii</taxon>
        <taxon>Neopterygii</taxon>
        <taxon>Teleostei</taxon>
        <taxon>Neoteleostei</taxon>
        <taxon>Acanthomorphata</taxon>
        <taxon>Ovalentaria</taxon>
        <taxon>Atherinomorphae</taxon>
        <taxon>Beloniformes</taxon>
        <taxon>Adrianichthyidae</taxon>
        <taxon>Oryziinae</taxon>
        <taxon>Oryzias</taxon>
    </lineage>
</organism>
<dbReference type="FunFam" id="2.60.40.10:FF:000142">
    <property type="entry name" value="V-set domain-containing T-cell activation inhibitor 1"/>
    <property type="match status" value="1"/>
</dbReference>
<dbReference type="GO" id="GO:0071222">
    <property type="term" value="P:cellular response to lipopolysaccharide"/>
    <property type="evidence" value="ECO:0000318"/>
    <property type="project" value="GO_Central"/>
</dbReference>
<dbReference type="InterPro" id="IPR036179">
    <property type="entry name" value="Ig-like_dom_sf"/>
</dbReference>
<dbReference type="AlphaFoldDB" id="H2MWT7"/>
<keyword evidence="6 11" id="KW-0472">Membrane</keyword>
<accession>H2MWT7</accession>
<dbReference type="PANTHER" id="PTHR25466">
    <property type="entry name" value="T-LYMPHOCYTE ACTIVATION ANTIGEN"/>
    <property type="match status" value="1"/>
</dbReference>
<evidence type="ECO:0000256" key="3">
    <source>
        <dbReference type="ARBA" id="ARBA00022692"/>
    </source>
</evidence>
<evidence type="ECO:0000313" key="14">
    <source>
        <dbReference type="Proteomes" id="UP000001038"/>
    </source>
</evidence>
<feature type="transmembrane region" description="Helical" evidence="11">
    <location>
        <begin position="202"/>
        <end position="223"/>
    </location>
</feature>
<sequence length="246" mass="28144">MFTDAEVSCQFGQSCILPCRFTPGDDLVIHWIQLTTTQAGFHSYYDNKDQLEVQDKRFRGRTSLFQEQMSKGNASLQLTGVKVQDEGPYRCLTSTITETGEFYIDMKVYAPPQKINMKQTENQIICSSDGIYPEPDLSWSISPPSSRTFQNTTRVQETEELLYNISSSLTLSDREDDLDYICTISTPSNQRRASWRRGRERILLIFPLFCLSIPPSGVFWLRLGSKCYVSVYLSAVVLIMFSTSFH</sequence>
<keyword evidence="2" id="KW-1003">Cell membrane</keyword>
<proteinExistence type="predicted"/>
<dbReference type="GO" id="GO:0042130">
    <property type="term" value="P:negative regulation of T cell proliferation"/>
    <property type="evidence" value="ECO:0000318"/>
    <property type="project" value="GO_Central"/>
</dbReference>
<evidence type="ECO:0000256" key="2">
    <source>
        <dbReference type="ARBA" id="ARBA00022475"/>
    </source>
</evidence>
<protein>
    <recommendedName>
        <fullName evidence="12">Ig-like domain-containing protein</fullName>
    </recommendedName>
</protein>
<feature type="domain" description="Ig-like" evidence="12">
    <location>
        <begin position="1"/>
        <end position="91"/>
    </location>
</feature>
<dbReference type="InterPro" id="IPR001038">
    <property type="entry name" value="GA_GC"/>
</dbReference>
<reference evidence="13" key="3">
    <citation type="submission" date="2025-09" db="UniProtKB">
        <authorList>
            <consortium name="Ensembl"/>
        </authorList>
    </citation>
    <scope>IDENTIFICATION</scope>
    <source>
        <strain evidence="13">Hd-rR</strain>
    </source>
</reference>